<feature type="transmembrane region" description="Helical" evidence="1">
    <location>
        <begin position="92"/>
        <end position="112"/>
    </location>
</feature>
<evidence type="ECO:0000313" key="3">
    <source>
        <dbReference type="EMBL" id="CAD6198871.1"/>
    </source>
</evidence>
<gene>
    <name evidence="3" type="ORF">CAUJ_LOCUS14776</name>
</gene>
<evidence type="ECO:0000313" key="4">
    <source>
        <dbReference type="Proteomes" id="UP000835052"/>
    </source>
</evidence>
<keyword evidence="1" id="KW-0472">Membrane</keyword>
<comment type="caution">
    <text evidence="3">The sequence shown here is derived from an EMBL/GenBank/DDBJ whole genome shotgun (WGS) entry which is preliminary data.</text>
</comment>
<dbReference type="Proteomes" id="UP000835052">
    <property type="component" value="Unassembled WGS sequence"/>
</dbReference>
<sequence length="150" mass="17449">MENISKMVEKVVASYDFAGLINNTRLIQLICAILQIFLVYTESGSLSLFTFLTYSVIIGFLAVHLFRRWYYNIDGRYDVRQMLRESETSLRVQYAVALFAPLLLGLLTWWLVVLNNGLVHVLFFFSCFAQILAAVVQLFFEFYEVVYKSQ</sequence>
<dbReference type="PANTHER" id="PTHR36940:SF1">
    <property type="entry name" value="DUF3278 DOMAIN-CONTAINING PROTEIN"/>
    <property type="match status" value="1"/>
</dbReference>
<evidence type="ECO:0000259" key="2">
    <source>
        <dbReference type="Pfam" id="PF23346"/>
    </source>
</evidence>
<feature type="transmembrane region" description="Helical" evidence="1">
    <location>
        <begin position="118"/>
        <end position="140"/>
    </location>
</feature>
<dbReference type="InterPro" id="IPR055514">
    <property type="entry name" value="DUF7087"/>
</dbReference>
<dbReference type="OrthoDB" id="5795694at2759"/>
<feature type="domain" description="DUF7087" evidence="2">
    <location>
        <begin position="14"/>
        <end position="146"/>
    </location>
</feature>
<organism evidence="3 4">
    <name type="scientific">Caenorhabditis auriculariae</name>
    <dbReference type="NCBI Taxonomy" id="2777116"/>
    <lineage>
        <taxon>Eukaryota</taxon>
        <taxon>Metazoa</taxon>
        <taxon>Ecdysozoa</taxon>
        <taxon>Nematoda</taxon>
        <taxon>Chromadorea</taxon>
        <taxon>Rhabditida</taxon>
        <taxon>Rhabditina</taxon>
        <taxon>Rhabditomorpha</taxon>
        <taxon>Rhabditoidea</taxon>
        <taxon>Rhabditidae</taxon>
        <taxon>Peloderinae</taxon>
        <taxon>Caenorhabditis</taxon>
    </lineage>
</organism>
<feature type="transmembrane region" description="Helical" evidence="1">
    <location>
        <begin position="46"/>
        <end position="66"/>
    </location>
</feature>
<dbReference type="AlphaFoldDB" id="A0A8S1HU26"/>
<protein>
    <recommendedName>
        <fullName evidence="2">DUF7087 domain-containing protein</fullName>
    </recommendedName>
</protein>
<feature type="transmembrane region" description="Helical" evidence="1">
    <location>
        <begin position="20"/>
        <end position="40"/>
    </location>
</feature>
<accession>A0A8S1HU26</accession>
<keyword evidence="1" id="KW-1133">Transmembrane helix</keyword>
<reference evidence="3" key="1">
    <citation type="submission" date="2020-10" db="EMBL/GenBank/DDBJ databases">
        <authorList>
            <person name="Kikuchi T."/>
        </authorList>
    </citation>
    <scope>NUCLEOTIDE SEQUENCE</scope>
    <source>
        <strain evidence="3">NKZ352</strain>
    </source>
</reference>
<dbReference type="PANTHER" id="PTHR36940">
    <property type="entry name" value="PROTEIN CBG20338"/>
    <property type="match status" value="1"/>
</dbReference>
<dbReference type="EMBL" id="CAJGYM010000141">
    <property type="protein sequence ID" value="CAD6198871.1"/>
    <property type="molecule type" value="Genomic_DNA"/>
</dbReference>
<name>A0A8S1HU26_9PELO</name>
<proteinExistence type="predicted"/>
<dbReference type="Pfam" id="PF23346">
    <property type="entry name" value="DUF7087"/>
    <property type="match status" value="1"/>
</dbReference>
<keyword evidence="1" id="KW-0812">Transmembrane</keyword>
<keyword evidence="4" id="KW-1185">Reference proteome</keyword>
<evidence type="ECO:0000256" key="1">
    <source>
        <dbReference type="SAM" id="Phobius"/>
    </source>
</evidence>